<dbReference type="OrthoDB" id="433738at2759"/>
<keyword evidence="2" id="KW-1185">Reference proteome</keyword>
<gene>
    <name evidence="1" type="ORF">J8273_5030</name>
</gene>
<comment type="caution">
    <text evidence="1">The sequence shown here is derived from an EMBL/GenBank/DDBJ whole genome shotgun (WGS) entry which is preliminary data.</text>
</comment>
<dbReference type="AlphaFoldDB" id="A0A8J6B1C1"/>
<name>A0A8J6B1C1_9EUKA</name>
<dbReference type="EMBL" id="JAHDYR010000024">
    <property type="protein sequence ID" value="KAG9393543.1"/>
    <property type="molecule type" value="Genomic_DNA"/>
</dbReference>
<dbReference type="Gene3D" id="1.25.40.10">
    <property type="entry name" value="Tetratricopeptide repeat domain"/>
    <property type="match status" value="1"/>
</dbReference>
<accession>A0A8J6B1C1</accession>
<protein>
    <submittedName>
        <fullName evidence="1">TPR repeat</fullName>
    </submittedName>
</protein>
<dbReference type="InterPro" id="IPR019734">
    <property type="entry name" value="TPR_rpt"/>
</dbReference>
<evidence type="ECO:0000313" key="1">
    <source>
        <dbReference type="EMBL" id="KAG9393543.1"/>
    </source>
</evidence>
<dbReference type="PANTHER" id="PTHR46014">
    <property type="entry name" value="TETRATRICOPEPTIDE REPEAT PROTEIN 1"/>
    <property type="match status" value="1"/>
</dbReference>
<dbReference type="InterPro" id="IPR011990">
    <property type="entry name" value="TPR-like_helical_dom_sf"/>
</dbReference>
<dbReference type="SUPFAM" id="SSF48452">
    <property type="entry name" value="TPR-like"/>
    <property type="match status" value="1"/>
</dbReference>
<evidence type="ECO:0000313" key="2">
    <source>
        <dbReference type="Proteomes" id="UP000717585"/>
    </source>
</evidence>
<proteinExistence type="predicted"/>
<dbReference type="PANTHER" id="PTHR46014:SF1">
    <property type="entry name" value="TETRATRICOPEPTIDE REPEAT PROTEIN 1"/>
    <property type="match status" value="1"/>
</dbReference>
<dbReference type="Proteomes" id="UP000717585">
    <property type="component" value="Unassembled WGS sequence"/>
</dbReference>
<dbReference type="InterPro" id="IPR052769">
    <property type="entry name" value="TPR_domain_protein"/>
</dbReference>
<dbReference type="SMART" id="SM00028">
    <property type="entry name" value="TPR"/>
    <property type="match status" value="2"/>
</dbReference>
<sequence length="463" mass="52277">MSNEPRTAETLKEKANEHYRKGEFLDAVDLYLAALDETKETKDAELRVVLHSNTAQCYTKLKRYKDSIFHADKALSIDGQHSKTRFRRAVAASMLPGCHDQALKDFHMLYSMDVSFSIGDYCQSLVDRIFSDVLPHLDGPTKARLYKADPDVIQRIESARKLGPVTVRYLGNHPFKKKDLPPPPYTIPMLDTVALRLLDKEKNLVLNELKVCREARRGMLEAQLLVLEAFQCSKTDPDKCRGRLVSAFTHDTDCLEAHMYMAEAVCPTGRRIAHLSRALARARPSYDRALRLGKGLMWTHDDAFARPLVRAMSFLGNTALMEPDGSAQQASELFQEVNALDILDHMNVGMGQLAVEVLTNRLANISDEEFTKRPGEPDLQMGLPIILTQYVKGKLDEAKRTVGQHCKANPFFDSEMRAFFRDERPMECFGRVAGDQSEAAYAVWSLAPAIASLLPGFKHWWCE</sequence>
<reference evidence="1" key="1">
    <citation type="submission" date="2021-05" db="EMBL/GenBank/DDBJ databases">
        <title>A free-living protist that lacks canonical eukaryotic 1 DNA replication and segregation systems.</title>
        <authorList>
            <person name="Salas-Leiva D.E."/>
            <person name="Tromer E.C."/>
            <person name="Curtis B.A."/>
            <person name="Jerlstrom-Hultqvist J."/>
            <person name="Kolisko M."/>
            <person name="Yi Z."/>
            <person name="Salas-Leiva J.S."/>
            <person name="Gallot-Lavallee L."/>
            <person name="Kops G.J.P.L."/>
            <person name="Archibald J.M."/>
            <person name="Simpson A.G.B."/>
            <person name="Roger A.J."/>
        </authorList>
    </citation>
    <scope>NUCLEOTIDE SEQUENCE</scope>
    <source>
        <strain evidence="1">BICM</strain>
    </source>
</reference>
<organism evidence="1 2">
    <name type="scientific">Carpediemonas membranifera</name>
    <dbReference type="NCBI Taxonomy" id="201153"/>
    <lineage>
        <taxon>Eukaryota</taxon>
        <taxon>Metamonada</taxon>
        <taxon>Carpediemonas-like organisms</taxon>
        <taxon>Carpediemonas</taxon>
    </lineage>
</organism>